<dbReference type="Proteomes" id="UP000191056">
    <property type="component" value="Unassembled WGS sequence"/>
</dbReference>
<evidence type="ECO:0000256" key="3">
    <source>
        <dbReference type="ARBA" id="ARBA00022448"/>
    </source>
</evidence>
<evidence type="ECO:0000256" key="8">
    <source>
        <dbReference type="RuleBase" id="RU361157"/>
    </source>
</evidence>
<feature type="domain" description="ABC transmembrane type-2" evidence="9">
    <location>
        <begin position="226"/>
        <end position="449"/>
    </location>
</feature>
<comment type="caution">
    <text evidence="10">The sequence shown here is derived from an EMBL/GenBank/DDBJ whole genome shotgun (WGS) entry which is preliminary data.</text>
</comment>
<feature type="transmembrane region" description="Helical" evidence="8">
    <location>
        <begin position="295"/>
        <end position="325"/>
    </location>
</feature>
<keyword evidence="7 8" id="KW-0472">Membrane</keyword>
<evidence type="ECO:0000313" key="10">
    <source>
        <dbReference type="EMBL" id="OPJ59538.1"/>
    </source>
</evidence>
<evidence type="ECO:0000313" key="11">
    <source>
        <dbReference type="Proteomes" id="UP000191056"/>
    </source>
</evidence>
<keyword evidence="11" id="KW-1185">Reference proteome</keyword>
<evidence type="ECO:0000256" key="5">
    <source>
        <dbReference type="ARBA" id="ARBA00022692"/>
    </source>
</evidence>
<evidence type="ECO:0000256" key="6">
    <source>
        <dbReference type="ARBA" id="ARBA00022989"/>
    </source>
</evidence>
<organism evidence="10 11">
    <name type="scientific">Clostridium chromiireducens</name>
    <dbReference type="NCBI Taxonomy" id="225345"/>
    <lineage>
        <taxon>Bacteria</taxon>
        <taxon>Bacillati</taxon>
        <taxon>Bacillota</taxon>
        <taxon>Clostridia</taxon>
        <taxon>Eubacteriales</taxon>
        <taxon>Clostridiaceae</taxon>
        <taxon>Clostridium</taxon>
    </lineage>
</organism>
<dbReference type="GO" id="GO:0015920">
    <property type="term" value="P:lipopolysaccharide transport"/>
    <property type="evidence" value="ECO:0007669"/>
    <property type="project" value="TreeGrafter"/>
</dbReference>
<dbReference type="PANTHER" id="PTHR30413:SF10">
    <property type="entry name" value="CAPSULE POLYSACCHARIDE EXPORT INNER-MEMBRANE PROTEIN CTRC"/>
    <property type="match status" value="1"/>
</dbReference>
<dbReference type="OrthoDB" id="9794365at2"/>
<dbReference type="RefSeq" id="WP_079441009.1">
    <property type="nucleotide sequence ID" value="NZ_MZGT01000050.1"/>
</dbReference>
<keyword evidence="3 8" id="KW-0813">Transport</keyword>
<reference evidence="10 11" key="1">
    <citation type="submission" date="2017-03" db="EMBL/GenBank/DDBJ databases">
        <title>Genome sequence of Clostridium chromiireducens DSM 23318.</title>
        <authorList>
            <person name="Poehlein A."/>
            <person name="Daniel R."/>
        </authorList>
    </citation>
    <scope>NUCLEOTIDE SEQUENCE [LARGE SCALE GENOMIC DNA]</scope>
    <source>
        <strain evidence="10 11">DSM 23318</strain>
    </source>
</reference>
<evidence type="ECO:0000256" key="4">
    <source>
        <dbReference type="ARBA" id="ARBA00022475"/>
    </source>
</evidence>
<dbReference type="EMBL" id="MZGT01000050">
    <property type="protein sequence ID" value="OPJ59538.1"/>
    <property type="molecule type" value="Genomic_DNA"/>
</dbReference>
<dbReference type="PANTHER" id="PTHR30413">
    <property type="entry name" value="INNER MEMBRANE TRANSPORT PERMEASE"/>
    <property type="match status" value="1"/>
</dbReference>
<dbReference type="InterPro" id="IPR013525">
    <property type="entry name" value="ABC2_TM"/>
</dbReference>
<dbReference type="InterPro" id="IPR047817">
    <property type="entry name" value="ABC2_TM_bact-type"/>
</dbReference>
<feature type="transmembrane region" description="Helical" evidence="8">
    <location>
        <begin position="429"/>
        <end position="446"/>
    </location>
</feature>
<sequence>MNKKRVIKLVLLFIIIVIFNTLILKECNLVYDSITLSYNVISDKQDIYQVFYGTDMEISEERSVKASYEELGKEEELKFTIPKDTKQIRLDLGNQPAQIKLSKISLESFWKSVSINFESIINSEDKNQIQSLTKQSENIIINTDGSDPYVYINLDKNSISTLNENFNFINLAFKIALCLITNITILILAKIYRSLLSLVLEVKTNRFLIWNLAKNDFKTKYAGSYLGVIWAFIQPVITVLVYWFVFQIGLRATPMGNFPFVLWLIAGLVPWFFFSDALQCATNSMLEYSYLVKKVVFEISILPVVKVVSAFFVHVFFLIFAIVLYECYGYAFNLYTLQTIYYTFCMCVFVLAIAYSTCSIVIFFRDLAQIIGILLQIGVWLTPIMWSVDIIPKNLKWIFMINPMFYVVQGYRDSLINHVWFWRRTIETFYFWSIVGMLFVLGVVVFKKLKIHFSDVI</sequence>
<keyword evidence="5 8" id="KW-0812">Transmembrane</keyword>
<evidence type="ECO:0000256" key="2">
    <source>
        <dbReference type="ARBA" id="ARBA00007783"/>
    </source>
</evidence>
<keyword evidence="6 8" id="KW-1133">Transmembrane helix</keyword>
<comment type="similarity">
    <text evidence="2 8">Belongs to the ABC-2 integral membrane protein family.</text>
</comment>
<feature type="transmembrane region" description="Helical" evidence="8">
    <location>
        <begin position="257"/>
        <end position="274"/>
    </location>
</feature>
<dbReference type="Pfam" id="PF01061">
    <property type="entry name" value="ABC2_membrane"/>
    <property type="match status" value="1"/>
</dbReference>
<dbReference type="GO" id="GO:0005886">
    <property type="term" value="C:plasma membrane"/>
    <property type="evidence" value="ECO:0007669"/>
    <property type="project" value="UniProtKB-SubCell"/>
</dbReference>
<proteinExistence type="inferred from homology"/>
<feature type="transmembrane region" description="Helical" evidence="8">
    <location>
        <begin position="370"/>
        <end position="388"/>
    </location>
</feature>
<protein>
    <recommendedName>
        <fullName evidence="8">Transport permease protein</fullName>
    </recommendedName>
</protein>
<dbReference type="STRING" id="225345.CLCHR_34210"/>
<feature type="transmembrane region" description="Helical" evidence="8">
    <location>
        <begin position="168"/>
        <end position="189"/>
    </location>
</feature>
<comment type="subcellular location">
    <subcellularLocation>
        <location evidence="1 8">Cell membrane</location>
        <topology evidence="1 8">Multi-pass membrane protein</topology>
    </subcellularLocation>
</comment>
<evidence type="ECO:0000256" key="1">
    <source>
        <dbReference type="ARBA" id="ARBA00004651"/>
    </source>
</evidence>
<dbReference type="PROSITE" id="PS51012">
    <property type="entry name" value="ABC_TM2"/>
    <property type="match status" value="1"/>
</dbReference>
<name>A0A1V4IHR2_9CLOT</name>
<feature type="transmembrane region" description="Helical" evidence="8">
    <location>
        <begin position="224"/>
        <end position="245"/>
    </location>
</feature>
<keyword evidence="4 8" id="KW-1003">Cell membrane</keyword>
<evidence type="ECO:0000259" key="9">
    <source>
        <dbReference type="PROSITE" id="PS51012"/>
    </source>
</evidence>
<accession>A0A1V4IHR2</accession>
<dbReference type="AlphaFoldDB" id="A0A1V4IHR2"/>
<evidence type="ECO:0000256" key="7">
    <source>
        <dbReference type="ARBA" id="ARBA00023136"/>
    </source>
</evidence>
<feature type="transmembrane region" description="Helical" evidence="8">
    <location>
        <begin position="340"/>
        <end position="363"/>
    </location>
</feature>
<dbReference type="GO" id="GO:0140359">
    <property type="term" value="F:ABC-type transporter activity"/>
    <property type="evidence" value="ECO:0007669"/>
    <property type="project" value="InterPro"/>
</dbReference>
<gene>
    <name evidence="10" type="primary">tagG</name>
    <name evidence="10" type="ORF">CLCHR_34210</name>
</gene>